<dbReference type="InterPro" id="IPR043737">
    <property type="entry name" value="DUF5682"/>
</dbReference>
<gene>
    <name evidence="1" type="ORF">GCM10008939_36500</name>
</gene>
<dbReference type="PANTHER" id="PTHR30634">
    <property type="entry name" value="OUTER MEMBRANE LOLAB LIPOPROTEIN INSERTION APPARATUS"/>
    <property type="match status" value="1"/>
</dbReference>
<dbReference type="InterPro" id="IPR050458">
    <property type="entry name" value="LolB"/>
</dbReference>
<comment type="caution">
    <text evidence="1">The sequence shown here is derived from an EMBL/GenBank/DDBJ whole genome shotgun (WGS) entry which is preliminary data.</text>
</comment>
<reference evidence="1" key="2">
    <citation type="submission" date="2020-09" db="EMBL/GenBank/DDBJ databases">
        <authorList>
            <person name="Sun Q."/>
            <person name="Ohkuma M."/>
        </authorList>
    </citation>
    <scope>NUCLEOTIDE SEQUENCE</scope>
    <source>
        <strain evidence="1">JCM 14371</strain>
    </source>
</reference>
<dbReference type="PANTHER" id="PTHR30634:SF14">
    <property type="match status" value="1"/>
</dbReference>
<sequence length="728" mass="77849">MTPSISIFPIRHHGPGSARSLEHALSQLNPDVLLVEGPSDADSVLPFLAQKDMKPPVALLGYVNDDPSRASFWPFVAFSPEFVAFRWAAKAGVAARFMDLPASATLAGERGDDDTDDLHSDPLRVLAEAAGYADFERWWETLVEARGDDFEVFDAINEAMRAVRADAPAASGREAAREACMRQAIRAALKGGAGRVAVVCGAWHAPALDVEAFTAKDDAALLKGLPKAKVTLTWVPWTHGRLSTGSGYGAGVRSPGYYHHLFTTRRDVTERWFARVARLLRAERLEASSASVIEATRLANTLAALRGRALPGLDELNEAALSVFGWDGDLPLRLIERQLVVGEALGEVPGGVPTVPLAQDLARLQKSLRLKVQAEQLELTLDLRTDNDLARSVLFHRLNLLGVPWARERHAGGRGTFREVWALVWKPEFSVRLVEASRSGQTVMDAATAVAVESARGAGTLAELTTLLEAVRYADLSGALPVALSALDARAAGSADVSDLLEALPPLARLARYGDVRGRDGGANVLAGATFRTLLTRAGVGLPLAGVGIADDAAATLRGYVHGADAAVRLLDDPDALAGWQAALTRLADRDDAHPLLSGDAVRRLRDASVLDGAEVERRLGLALSSGVPLEVTAWLDGFLGDSGALLMHDPALLGLLDGWLSGLDAAVFGETLPLLRRVFSRFERPERRRIGEALRGAGASVRVAREVNEERALRAVPVVLRLLGVNA</sequence>
<name>A0A917PS87_9DEIO</name>
<proteinExistence type="predicted"/>
<organism evidence="1 2">
    <name type="scientific">Deinococcus aquiradiocola</name>
    <dbReference type="NCBI Taxonomy" id="393059"/>
    <lineage>
        <taxon>Bacteria</taxon>
        <taxon>Thermotogati</taxon>
        <taxon>Deinococcota</taxon>
        <taxon>Deinococci</taxon>
        <taxon>Deinococcales</taxon>
        <taxon>Deinococcaceae</taxon>
        <taxon>Deinococcus</taxon>
    </lineage>
</organism>
<dbReference type="EMBL" id="BMOE01000023">
    <property type="protein sequence ID" value="GGJ89143.1"/>
    <property type="molecule type" value="Genomic_DNA"/>
</dbReference>
<dbReference type="Proteomes" id="UP000635726">
    <property type="component" value="Unassembled WGS sequence"/>
</dbReference>
<keyword evidence="2" id="KW-1185">Reference proteome</keyword>
<accession>A0A917PS87</accession>
<dbReference type="Pfam" id="PF18934">
    <property type="entry name" value="DUF5682"/>
    <property type="match status" value="1"/>
</dbReference>
<evidence type="ECO:0000313" key="2">
    <source>
        <dbReference type="Proteomes" id="UP000635726"/>
    </source>
</evidence>
<evidence type="ECO:0000313" key="1">
    <source>
        <dbReference type="EMBL" id="GGJ89143.1"/>
    </source>
</evidence>
<dbReference type="AlphaFoldDB" id="A0A917PS87"/>
<protein>
    <submittedName>
        <fullName evidence="1">Uncharacterized protein</fullName>
    </submittedName>
</protein>
<reference evidence="1" key="1">
    <citation type="journal article" date="2014" name="Int. J. Syst. Evol. Microbiol.">
        <title>Complete genome sequence of Corynebacterium casei LMG S-19264T (=DSM 44701T), isolated from a smear-ripened cheese.</title>
        <authorList>
            <consortium name="US DOE Joint Genome Institute (JGI-PGF)"/>
            <person name="Walter F."/>
            <person name="Albersmeier A."/>
            <person name="Kalinowski J."/>
            <person name="Ruckert C."/>
        </authorList>
    </citation>
    <scope>NUCLEOTIDE SEQUENCE</scope>
    <source>
        <strain evidence="1">JCM 14371</strain>
    </source>
</reference>
<dbReference type="RefSeq" id="WP_188964750.1">
    <property type="nucleotide sequence ID" value="NZ_BMOE01000023.1"/>
</dbReference>